<keyword evidence="3" id="KW-1185">Reference proteome</keyword>
<dbReference type="InParanoid" id="A0A0D0C352"/>
<evidence type="ECO:0000313" key="3">
    <source>
        <dbReference type="Proteomes" id="UP000054538"/>
    </source>
</evidence>
<dbReference type="AlphaFoldDB" id="A0A0D0C352"/>
<reference evidence="2 3" key="1">
    <citation type="submission" date="2014-04" db="EMBL/GenBank/DDBJ databases">
        <authorList>
            <consortium name="DOE Joint Genome Institute"/>
            <person name="Kuo A."/>
            <person name="Kohler A."/>
            <person name="Jargeat P."/>
            <person name="Nagy L.G."/>
            <person name="Floudas D."/>
            <person name="Copeland A."/>
            <person name="Barry K.W."/>
            <person name="Cichocki N."/>
            <person name="Veneault-Fourrey C."/>
            <person name="LaButti K."/>
            <person name="Lindquist E.A."/>
            <person name="Lipzen A."/>
            <person name="Lundell T."/>
            <person name="Morin E."/>
            <person name="Murat C."/>
            <person name="Sun H."/>
            <person name="Tunlid A."/>
            <person name="Henrissat B."/>
            <person name="Grigoriev I.V."/>
            <person name="Hibbett D.S."/>
            <person name="Martin F."/>
            <person name="Nordberg H.P."/>
            <person name="Cantor M.N."/>
            <person name="Hua S.X."/>
        </authorList>
    </citation>
    <scope>NUCLEOTIDE SEQUENCE [LARGE SCALE GENOMIC DNA]</scope>
    <source>
        <strain evidence="2 3">Ve08.2h10</strain>
    </source>
</reference>
<evidence type="ECO:0000313" key="2">
    <source>
        <dbReference type="EMBL" id="KIK77582.1"/>
    </source>
</evidence>
<dbReference type="EMBL" id="KN826923">
    <property type="protein sequence ID" value="KIK77582.1"/>
    <property type="molecule type" value="Genomic_DNA"/>
</dbReference>
<protein>
    <submittedName>
        <fullName evidence="2">Uncharacterized protein</fullName>
    </submittedName>
</protein>
<name>A0A0D0C352_9AGAM</name>
<sequence length="169" mass="19027">MEHTIGNLGQEIRQPSQPYANLSPEGVRHCQVNALLSAISTLETPPKGAIDLGNGFALLRKRDKDHILPVDGPARTIQQFLSAHHPLPKIKHWARLLIPNGQIAQTAWREKLKAHEDLCASRNIKFMLNGHIHFTEIQYFTCLAIGEDHLCFINVAVLQLYSMPDEELL</sequence>
<organism evidence="2 3">
    <name type="scientific">Paxillus rubicundulus Ve08.2h10</name>
    <dbReference type="NCBI Taxonomy" id="930991"/>
    <lineage>
        <taxon>Eukaryota</taxon>
        <taxon>Fungi</taxon>
        <taxon>Dikarya</taxon>
        <taxon>Basidiomycota</taxon>
        <taxon>Agaricomycotina</taxon>
        <taxon>Agaricomycetes</taxon>
        <taxon>Agaricomycetidae</taxon>
        <taxon>Boletales</taxon>
        <taxon>Paxilineae</taxon>
        <taxon>Paxillaceae</taxon>
        <taxon>Paxillus</taxon>
    </lineage>
</organism>
<evidence type="ECO:0000256" key="1">
    <source>
        <dbReference type="SAM" id="MobiDB-lite"/>
    </source>
</evidence>
<proteinExistence type="predicted"/>
<gene>
    <name evidence="2" type="ORF">PAXRUDRAFT_17405</name>
</gene>
<dbReference type="Proteomes" id="UP000054538">
    <property type="component" value="Unassembled WGS sequence"/>
</dbReference>
<dbReference type="HOGENOM" id="CLU_1579029_0_0_1"/>
<accession>A0A0D0C352</accession>
<feature type="region of interest" description="Disordered" evidence="1">
    <location>
        <begin position="1"/>
        <end position="23"/>
    </location>
</feature>
<dbReference type="OrthoDB" id="2669721at2759"/>
<reference evidence="3" key="2">
    <citation type="submission" date="2015-01" db="EMBL/GenBank/DDBJ databases">
        <title>Evolutionary Origins and Diversification of the Mycorrhizal Mutualists.</title>
        <authorList>
            <consortium name="DOE Joint Genome Institute"/>
            <consortium name="Mycorrhizal Genomics Consortium"/>
            <person name="Kohler A."/>
            <person name="Kuo A."/>
            <person name="Nagy L.G."/>
            <person name="Floudas D."/>
            <person name="Copeland A."/>
            <person name="Barry K.W."/>
            <person name="Cichocki N."/>
            <person name="Veneault-Fourrey C."/>
            <person name="LaButti K."/>
            <person name="Lindquist E.A."/>
            <person name="Lipzen A."/>
            <person name="Lundell T."/>
            <person name="Morin E."/>
            <person name="Murat C."/>
            <person name="Riley R."/>
            <person name="Ohm R."/>
            <person name="Sun H."/>
            <person name="Tunlid A."/>
            <person name="Henrissat B."/>
            <person name="Grigoriev I.V."/>
            <person name="Hibbett D.S."/>
            <person name="Martin F."/>
        </authorList>
    </citation>
    <scope>NUCLEOTIDE SEQUENCE [LARGE SCALE GENOMIC DNA]</scope>
    <source>
        <strain evidence="3">Ve08.2h10</strain>
    </source>
</reference>